<keyword evidence="6 10" id="KW-0408">Iron</keyword>
<evidence type="ECO:0000313" key="11">
    <source>
        <dbReference type="EMBL" id="SCG54754.1"/>
    </source>
</evidence>
<evidence type="ECO:0000256" key="7">
    <source>
        <dbReference type="ARBA" id="ARBA00023033"/>
    </source>
</evidence>
<evidence type="ECO:0000256" key="3">
    <source>
        <dbReference type="ARBA" id="ARBA00022723"/>
    </source>
</evidence>
<dbReference type="PANTHER" id="PTHR46696">
    <property type="entry name" value="P450, PUTATIVE (EUROFUNG)-RELATED"/>
    <property type="match status" value="1"/>
</dbReference>
<organism evidence="11 12">
    <name type="scientific">Micromonospora siamensis</name>
    <dbReference type="NCBI Taxonomy" id="299152"/>
    <lineage>
        <taxon>Bacteria</taxon>
        <taxon>Bacillati</taxon>
        <taxon>Actinomycetota</taxon>
        <taxon>Actinomycetes</taxon>
        <taxon>Micromonosporales</taxon>
        <taxon>Micromonosporaceae</taxon>
        <taxon>Micromonospora</taxon>
    </lineage>
</organism>
<dbReference type="Gene3D" id="1.10.630.10">
    <property type="entry name" value="Cytochrome P450"/>
    <property type="match status" value="1"/>
</dbReference>
<dbReference type="EMBL" id="LT607751">
    <property type="protein sequence ID" value="SCG54754.1"/>
    <property type="molecule type" value="Genomic_DNA"/>
</dbReference>
<evidence type="ECO:0000256" key="1">
    <source>
        <dbReference type="ARBA" id="ARBA00010617"/>
    </source>
</evidence>
<keyword evidence="5 10" id="KW-0560">Oxidoreductase</keyword>
<dbReference type="InterPro" id="IPR017972">
    <property type="entry name" value="Cyt_P450_CS"/>
</dbReference>
<keyword evidence="3 10" id="KW-0479">Metal-binding</keyword>
<keyword evidence="2 10" id="KW-0349">Heme</keyword>
<dbReference type="AlphaFoldDB" id="A0A1C5I8Z2"/>
<keyword evidence="4" id="KW-0521">NADP</keyword>
<accession>A0A1C5I8Z2</accession>
<evidence type="ECO:0000313" key="12">
    <source>
        <dbReference type="Proteomes" id="UP000198210"/>
    </source>
</evidence>
<dbReference type="InterPro" id="IPR001128">
    <property type="entry name" value="Cyt_P450"/>
</dbReference>
<comment type="pathway">
    <text evidence="9">Antibiotic biosynthesis; mycinamicin biosynthesis.</text>
</comment>
<evidence type="ECO:0000256" key="8">
    <source>
        <dbReference type="ARBA" id="ARBA00023194"/>
    </source>
</evidence>
<evidence type="ECO:0000256" key="9">
    <source>
        <dbReference type="ARBA" id="ARBA00060683"/>
    </source>
</evidence>
<dbReference type="SUPFAM" id="SSF48264">
    <property type="entry name" value="Cytochrome P450"/>
    <property type="match status" value="1"/>
</dbReference>
<dbReference type="GO" id="GO:0017000">
    <property type="term" value="P:antibiotic biosynthetic process"/>
    <property type="evidence" value="ECO:0007669"/>
    <property type="project" value="UniProtKB-KW"/>
</dbReference>
<keyword evidence="7 10" id="KW-0503">Monooxygenase</keyword>
<evidence type="ECO:0000256" key="4">
    <source>
        <dbReference type="ARBA" id="ARBA00022857"/>
    </source>
</evidence>
<dbReference type="GO" id="GO:0005506">
    <property type="term" value="F:iron ion binding"/>
    <property type="evidence" value="ECO:0007669"/>
    <property type="project" value="InterPro"/>
</dbReference>
<proteinExistence type="inferred from homology"/>
<keyword evidence="8" id="KW-0045">Antibiotic biosynthesis</keyword>
<dbReference type="InterPro" id="IPR002397">
    <property type="entry name" value="Cyt_P450_B"/>
</dbReference>
<dbReference type="GO" id="GO:0036199">
    <property type="term" value="F:cholest-4-en-3-one 26-monooxygenase activity"/>
    <property type="evidence" value="ECO:0007669"/>
    <property type="project" value="TreeGrafter"/>
</dbReference>
<comment type="similarity">
    <text evidence="1 10">Belongs to the cytochrome P450 family.</text>
</comment>
<dbReference type="GO" id="GO:0006707">
    <property type="term" value="P:cholesterol catabolic process"/>
    <property type="evidence" value="ECO:0007669"/>
    <property type="project" value="TreeGrafter"/>
</dbReference>
<evidence type="ECO:0000256" key="5">
    <source>
        <dbReference type="ARBA" id="ARBA00023002"/>
    </source>
</evidence>
<sequence>MTAPELADPTTVDVADPVLHRDGVLDPVWRWMRHNDPVRWTVRPNRDAYWSVTAHADAVRVLRDSRTFSSERGIRLGGDPLAAAAASRKMLIVTDPPRHGDIRRIIGSAFTARTVQRLEQNMRATVTACLDEAFERGTCDLVRIAARLPVSVICDLLGVPREDWDFMLDRTTVAFGAVDEHGGPTAAAAEAHTDILLYYLELVKQRRRDPREDVVTALVRGEVDGRPLTDEEILLNCDGLISGGNETTRHASVGGLLALAAHPDQWRTLRDDPTVLPTAVEEILRWTTPGAHTLRTAARDTELAGRRIGAGQPVVVWGRSVNRDETVFDAPDVFRLDRRPNRHLTFGHGAHYCLGGALATSELRVLFGEVARRVATIEVPGPVSRVRSNHIAGFEEAVVALRPAPTTDGGRHG</sequence>
<dbReference type="PROSITE" id="PS00086">
    <property type="entry name" value="CYTOCHROME_P450"/>
    <property type="match status" value="1"/>
</dbReference>
<dbReference type="PRINTS" id="PR00359">
    <property type="entry name" value="BP450"/>
</dbReference>
<dbReference type="CDD" id="cd11033">
    <property type="entry name" value="CYP142-like"/>
    <property type="match status" value="1"/>
</dbReference>
<dbReference type="Pfam" id="PF00067">
    <property type="entry name" value="p450"/>
    <property type="match status" value="1"/>
</dbReference>
<reference evidence="11 12" key="1">
    <citation type="submission" date="2016-06" db="EMBL/GenBank/DDBJ databases">
        <authorList>
            <person name="Kjaerup R.B."/>
            <person name="Dalgaard T.S."/>
            <person name="Juul-Madsen H.R."/>
        </authorList>
    </citation>
    <scope>NUCLEOTIDE SEQUENCE [LARGE SCALE GENOMIC DNA]</scope>
    <source>
        <strain evidence="11 12">DSM 45097</strain>
    </source>
</reference>
<dbReference type="RefSeq" id="WP_088971144.1">
    <property type="nucleotide sequence ID" value="NZ_JBHLYF010000028.1"/>
</dbReference>
<keyword evidence="12" id="KW-1185">Reference proteome</keyword>
<dbReference type="InterPro" id="IPR036396">
    <property type="entry name" value="Cyt_P450_sf"/>
</dbReference>
<evidence type="ECO:0000256" key="2">
    <source>
        <dbReference type="ARBA" id="ARBA00022617"/>
    </source>
</evidence>
<dbReference type="Proteomes" id="UP000198210">
    <property type="component" value="Chromosome I"/>
</dbReference>
<name>A0A1C5I8Z2_9ACTN</name>
<dbReference type="FunFam" id="1.10.630.10:FF:000018">
    <property type="entry name" value="Cytochrome P450 monooxygenase"/>
    <property type="match status" value="1"/>
</dbReference>
<evidence type="ECO:0000256" key="10">
    <source>
        <dbReference type="RuleBase" id="RU000461"/>
    </source>
</evidence>
<dbReference type="GO" id="GO:0020037">
    <property type="term" value="F:heme binding"/>
    <property type="evidence" value="ECO:0007669"/>
    <property type="project" value="InterPro"/>
</dbReference>
<evidence type="ECO:0000256" key="6">
    <source>
        <dbReference type="ARBA" id="ARBA00023004"/>
    </source>
</evidence>
<gene>
    <name evidence="11" type="ORF">GA0074704_3081</name>
</gene>
<dbReference type="PANTHER" id="PTHR46696:SF4">
    <property type="entry name" value="BIOTIN BIOSYNTHESIS CYTOCHROME P450"/>
    <property type="match status" value="1"/>
</dbReference>
<protein>
    <submittedName>
        <fullName evidence="11">Cytochrome P450</fullName>
    </submittedName>
</protein>
<dbReference type="GO" id="GO:0008395">
    <property type="term" value="F:steroid hydroxylase activity"/>
    <property type="evidence" value="ECO:0007669"/>
    <property type="project" value="TreeGrafter"/>
</dbReference>